<proteinExistence type="inferred from homology"/>
<feature type="domain" description="Stealth protein CR3 conserved region 3" evidence="6">
    <location>
        <begin position="458"/>
        <end position="506"/>
    </location>
</feature>
<dbReference type="Pfam" id="PF11380">
    <property type="entry name" value="Stealth_CR2"/>
    <property type="match status" value="1"/>
</dbReference>
<feature type="domain" description="Stealth protein CR2 conserved region 2" evidence="4">
    <location>
        <begin position="308"/>
        <end position="412"/>
    </location>
</feature>
<dbReference type="InterPro" id="IPR031357">
    <property type="entry name" value="Stealth_CR3"/>
</dbReference>
<evidence type="ECO:0000256" key="2">
    <source>
        <dbReference type="ARBA" id="ARBA00022679"/>
    </source>
</evidence>
<keyword evidence="9" id="KW-1185">Reference proteome</keyword>
<dbReference type="InterPro" id="IPR021520">
    <property type="entry name" value="Stealth_CR2"/>
</dbReference>
<dbReference type="Pfam" id="PF17103">
    <property type="entry name" value="Stealth_CR4"/>
    <property type="match status" value="1"/>
</dbReference>
<dbReference type="PANTHER" id="PTHR24045:SF0">
    <property type="entry name" value="N-ACETYLGLUCOSAMINE-1-PHOSPHOTRANSFERASE SUBUNITS ALPHA_BETA"/>
    <property type="match status" value="1"/>
</dbReference>
<organism evidence="8 9">
    <name type="scientific">Streptomyces halobius</name>
    <dbReference type="NCBI Taxonomy" id="2879846"/>
    <lineage>
        <taxon>Bacteria</taxon>
        <taxon>Bacillati</taxon>
        <taxon>Actinomycetota</taxon>
        <taxon>Actinomycetes</taxon>
        <taxon>Kitasatosporales</taxon>
        <taxon>Streptomycetaceae</taxon>
        <taxon>Streptomyces</taxon>
    </lineage>
</organism>
<sequence length="580" mass="65279">MRSRFKAVGERLLPTPVRERRAEQRRIAKAEEAERKRAERIAQRRQALLESDSALREIVVDGRTFYGRVVDGSTAADTSARNLNLVADALEQAGIGYFLVPGHSSTRHVLGVRLADRKRFLESLRELYRGTAFYAATPSREGLPAESVLYADGALPTAVKRSDTIRFGEILLGPAGQVLADLDFGCDVEFWRDGSKLLESEGGPARIAKLRTQAPPDVLADALVAPRRNAVSDVLPAAAQKTAVLRVRGRDVPTFAEFLQPRIDAVDFPIDVVYTWVDGSDPELRAKREFYRTGAPPRISARETGASRYTSHDELKYSLRSLEMYAEFIRHVYVVTDGQTPSWLNLDAPGITVVDHKEIFSDPDALPVFNSHAIGTQLHHIPGLSEHYLYFNDDVFVGRPMTPQQFFHGNGIARLPFSPFQFGLGEPHPEEPAPNSAGKNVRQLLLESNGRFITNKFMHTPHPQIRSVMRELEERFAADIDRTSRSRFRSTTDIAMGASLHHHYAHLTGRAVPGTFRFRYVDIGQEDAQERLAELERTHRFDFFCLNDVDVPAEAQERVTARLHTFLESYFPYPSAFERT</sequence>
<dbReference type="Pfam" id="PF17102">
    <property type="entry name" value="Stealth_CR3"/>
    <property type="match status" value="1"/>
</dbReference>
<evidence type="ECO:0000256" key="3">
    <source>
        <dbReference type="ARBA" id="ARBA00023169"/>
    </source>
</evidence>
<dbReference type="PANTHER" id="PTHR24045">
    <property type="match status" value="1"/>
</dbReference>
<dbReference type="InterPro" id="IPR031356">
    <property type="entry name" value="Stealth_CR4"/>
</dbReference>
<evidence type="ECO:0000259" key="6">
    <source>
        <dbReference type="Pfam" id="PF17102"/>
    </source>
</evidence>
<evidence type="ECO:0000259" key="4">
    <source>
        <dbReference type="Pfam" id="PF11380"/>
    </source>
</evidence>
<dbReference type="Proteomes" id="UP000830115">
    <property type="component" value="Chromosome"/>
</dbReference>
<evidence type="ECO:0000313" key="9">
    <source>
        <dbReference type="Proteomes" id="UP000830115"/>
    </source>
</evidence>
<evidence type="ECO:0000259" key="7">
    <source>
        <dbReference type="Pfam" id="PF17103"/>
    </source>
</evidence>
<name>A0ABY4M848_9ACTN</name>
<gene>
    <name evidence="8" type="ORF">K9S39_12735</name>
</gene>
<reference evidence="8" key="1">
    <citation type="submission" date="2021-10" db="EMBL/GenBank/DDBJ databases">
        <title>Streptomyces nigrumlapis sp.nov.,an antimicrobial producing actinobacterium isolated from Black Gobi rocks.</title>
        <authorList>
            <person name="Wen Y."/>
            <person name="Zhang W."/>
            <person name="Liu X.G."/>
        </authorList>
    </citation>
    <scope>NUCLEOTIDE SEQUENCE</scope>
    <source>
        <strain evidence="8">ST13-2-2</strain>
    </source>
</reference>
<dbReference type="EMBL" id="CP086322">
    <property type="protein sequence ID" value="UQA92575.1"/>
    <property type="molecule type" value="Genomic_DNA"/>
</dbReference>
<comment type="similarity">
    <text evidence="1">Belongs to the stealth family.</text>
</comment>
<keyword evidence="2" id="KW-0808">Transferase</keyword>
<dbReference type="InterPro" id="IPR047141">
    <property type="entry name" value="Stealth"/>
</dbReference>
<evidence type="ECO:0000256" key="1">
    <source>
        <dbReference type="ARBA" id="ARBA00007583"/>
    </source>
</evidence>
<evidence type="ECO:0000313" key="8">
    <source>
        <dbReference type="EMBL" id="UQA92575.1"/>
    </source>
</evidence>
<keyword evidence="3" id="KW-0270">Exopolysaccharide synthesis</keyword>
<feature type="domain" description="Stealth protein CR4 conserved region 4" evidence="7">
    <location>
        <begin position="537"/>
        <end position="579"/>
    </location>
</feature>
<dbReference type="Pfam" id="PF17101">
    <property type="entry name" value="Stealth_CR1"/>
    <property type="match status" value="1"/>
</dbReference>
<accession>A0ABY4M848</accession>
<protein>
    <submittedName>
        <fullName evidence="8">Stealth family protein</fullName>
    </submittedName>
</protein>
<evidence type="ECO:0000259" key="5">
    <source>
        <dbReference type="Pfam" id="PF17101"/>
    </source>
</evidence>
<dbReference type="InterPro" id="IPR031358">
    <property type="entry name" value="Stealth_CR1"/>
</dbReference>
<dbReference type="RefSeq" id="WP_248863441.1">
    <property type="nucleotide sequence ID" value="NZ_CP086322.1"/>
</dbReference>
<feature type="domain" description="Stealth protein CR1 conserved region 1" evidence="5">
    <location>
        <begin position="268"/>
        <end position="293"/>
    </location>
</feature>